<dbReference type="InterPro" id="IPR036390">
    <property type="entry name" value="WH_DNA-bd_sf"/>
</dbReference>
<reference evidence="6" key="1">
    <citation type="submission" date="2021-03" db="EMBL/GenBank/DDBJ databases">
        <title>A new species, PO-11, isolated from a karst cave deposit.</title>
        <authorList>
            <person name="Zhaoxiaoyong W."/>
        </authorList>
    </citation>
    <scope>NUCLEOTIDE SEQUENCE</scope>
    <source>
        <strain evidence="6">PO-11</strain>
    </source>
</reference>
<dbReference type="InterPro" id="IPR050707">
    <property type="entry name" value="HTH_MetabolicPath_Reg"/>
</dbReference>
<dbReference type="PROSITE" id="PS51078">
    <property type="entry name" value="ICLR_ED"/>
    <property type="match status" value="1"/>
</dbReference>
<dbReference type="Pfam" id="PF01614">
    <property type="entry name" value="IclR_C"/>
    <property type="match status" value="1"/>
</dbReference>
<dbReference type="Proteomes" id="UP000664164">
    <property type="component" value="Unassembled WGS sequence"/>
</dbReference>
<organism evidence="6 7">
    <name type="scientific">Arthrobacter cavernae</name>
    <dbReference type="NCBI Taxonomy" id="2817681"/>
    <lineage>
        <taxon>Bacteria</taxon>
        <taxon>Bacillati</taxon>
        <taxon>Actinomycetota</taxon>
        <taxon>Actinomycetes</taxon>
        <taxon>Micrococcales</taxon>
        <taxon>Micrococcaceae</taxon>
        <taxon>Arthrobacter</taxon>
    </lineage>
</organism>
<evidence type="ECO:0000256" key="2">
    <source>
        <dbReference type="ARBA" id="ARBA00023125"/>
    </source>
</evidence>
<dbReference type="InterPro" id="IPR029016">
    <property type="entry name" value="GAF-like_dom_sf"/>
</dbReference>
<dbReference type="PANTHER" id="PTHR30136:SF35">
    <property type="entry name" value="HTH-TYPE TRANSCRIPTIONAL REGULATOR RV1719"/>
    <property type="match status" value="1"/>
</dbReference>
<evidence type="ECO:0000256" key="1">
    <source>
        <dbReference type="ARBA" id="ARBA00023015"/>
    </source>
</evidence>
<evidence type="ECO:0000259" key="5">
    <source>
        <dbReference type="PROSITE" id="PS51078"/>
    </source>
</evidence>
<dbReference type="RefSeq" id="WP_207615092.1">
    <property type="nucleotide sequence ID" value="NZ_JAFNLL010000007.1"/>
</dbReference>
<dbReference type="Gene3D" id="1.10.10.10">
    <property type="entry name" value="Winged helix-like DNA-binding domain superfamily/Winged helix DNA-binding domain"/>
    <property type="match status" value="1"/>
</dbReference>
<dbReference type="GO" id="GO:0003677">
    <property type="term" value="F:DNA binding"/>
    <property type="evidence" value="ECO:0007669"/>
    <property type="project" value="UniProtKB-KW"/>
</dbReference>
<evidence type="ECO:0000256" key="3">
    <source>
        <dbReference type="ARBA" id="ARBA00023163"/>
    </source>
</evidence>
<dbReference type="InterPro" id="IPR036388">
    <property type="entry name" value="WH-like_DNA-bd_sf"/>
</dbReference>
<dbReference type="PANTHER" id="PTHR30136">
    <property type="entry name" value="HELIX-TURN-HELIX TRANSCRIPTIONAL REGULATOR, ICLR FAMILY"/>
    <property type="match status" value="1"/>
</dbReference>
<feature type="domain" description="IclR-ED" evidence="5">
    <location>
        <begin position="76"/>
        <end position="260"/>
    </location>
</feature>
<dbReference type="InterPro" id="IPR005471">
    <property type="entry name" value="Tscrpt_reg_IclR_N"/>
</dbReference>
<accession>A0A939HG68</accession>
<dbReference type="GO" id="GO:0045892">
    <property type="term" value="P:negative regulation of DNA-templated transcription"/>
    <property type="evidence" value="ECO:0007669"/>
    <property type="project" value="TreeGrafter"/>
</dbReference>
<keyword evidence="7" id="KW-1185">Reference proteome</keyword>
<keyword evidence="1" id="KW-0805">Transcription regulation</keyword>
<dbReference type="Pfam" id="PF09339">
    <property type="entry name" value="HTH_IclR"/>
    <property type="match status" value="1"/>
</dbReference>
<keyword evidence="2" id="KW-0238">DNA-binding</keyword>
<dbReference type="Gene3D" id="3.30.450.40">
    <property type="match status" value="1"/>
</dbReference>
<dbReference type="InterPro" id="IPR014757">
    <property type="entry name" value="Tscrpt_reg_IclR_C"/>
</dbReference>
<dbReference type="SUPFAM" id="SSF55781">
    <property type="entry name" value="GAF domain-like"/>
    <property type="match status" value="1"/>
</dbReference>
<dbReference type="PROSITE" id="PS51077">
    <property type="entry name" value="HTH_ICLR"/>
    <property type="match status" value="1"/>
</dbReference>
<sequence>MTEQANVGEALDLTNKSVVKATHLLSELGRHPQGISATGLAQIVGITRPTAFRLLLSLEQAGFVDRSDGRYRLGWQVARLGRLADPYAGVVARIQPVLDAYAASLGETINFSMLRGETDYDVIAEASAGRFLNVATLYVGRSYPLHVSATGKLVLAELDDERIAEVLPETLEQFTGRSITSRRELLAEVHRVRKQGYSILDDELEDGLFAVACPARDADGELFGIVVLQGPTQRMKSSRLPHVIEQVRNAAAEIALALAGHVVVTATPEIH</sequence>
<dbReference type="SMART" id="SM00346">
    <property type="entry name" value="HTH_ICLR"/>
    <property type="match status" value="1"/>
</dbReference>
<dbReference type="GO" id="GO:0003700">
    <property type="term" value="F:DNA-binding transcription factor activity"/>
    <property type="evidence" value="ECO:0007669"/>
    <property type="project" value="TreeGrafter"/>
</dbReference>
<dbReference type="AlphaFoldDB" id="A0A939HG68"/>
<dbReference type="EMBL" id="JAFNLL010000007">
    <property type="protein sequence ID" value="MBO1267296.1"/>
    <property type="molecule type" value="Genomic_DNA"/>
</dbReference>
<evidence type="ECO:0000313" key="6">
    <source>
        <dbReference type="EMBL" id="MBO1267296.1"/>
    </source>
</evidence>
<feature type="domain" description="HTH iclR-type" evidence="4">
    <location>
        <begin position="15"/>
        <end position="75"/>
    </location>
</feature>
<gene>
    <name evidence="6" type="ORF">J1902_04750</name>
</gene>
<evidence type="ECO:0000313" key="7">
    <source>
        <dbReference type="Proteomes" id="UP000664164"/>
    </source>
</evidence>
<keyword evidence="3" id="KW-0804">Transcription</keyword>
<proteinExistence type="predicted"/>
<protein>
    <submittedName>
        <fullName evidence="6">IclR family transcriptional regulator</fullName>
    </submittedName>
</protein>
<dbReference type="SUPFAM" id="SSF46785">
    <property type="entry name" value="Winged helix' DNA-binding domain"/>
    <property type="match status" value="1"/>
</dbReference>
<comment type="caution">
    <text evidence="6">The sequence shown here is derived from an EMBL/GenBank/DDBJ whole genome shotgun (WGS) entry which is preliminary data.</text>
</comment>
<evidence type="ECO:0000259" key="4">
    <source>
        <dbReference type="PROSITE" id="PS51077"/>
    </source>
</evidence>
<name>A0A939HG68_9MICC</name>